<dbReference type="Pfam" id="PF05163">
    <property type="entry name" value="DinB"/>
    <property type="match status" value="1"/>
</dbReference>
<name>A0ABU1TCZ7_9SPHI</name>
<dbReference type="Proteomes" id="UP001247620">
    <property type="component" value="Unassembled WGS sequence"/>
</dbReference>
<sequence>MRTHFIKMFNYDRFANDLILNAIIDSGEPERPLQLFSHLLTASQVWLNRCKGAALEHSNPWSEYTVAECRQLVSYCHDSWINYVEGLPDADFTKVINYQNFKGDHLQDQLSDIFTQVINHGTHTRAQAGQQLKLAGAQSLPGTDYIYYLRALKSNI</sequence>
<dbReference type="EMBL" id="JAVDUU010000003">
    <property type="protein sequence ID" value="MDR6943270.1"/>
    <property type="molecule type" value="Genomic_DNA"/>
</dbReference>
<proteinExistence type="inferred from homology"/>
<reference evidence="3 4" key="1">
    <citation type="submission" date="2023-07" db="EMBL/GenBank/DDBJ databases">
        <title>Sorghum-associated microbial communities from plants grown in Nebraska, USA.</title>
        <authorList>
            <person name="Schachtman D."/>
        </authorList>
    </citation>
    <scope>NUCLEOTIDE SEQUENCE [LARGE SCALE GENOMIC DNA]</scope>
    <source>
        <strain evidence="3 4">3262</strain>
    </source>
</reference>
<evidence type="ECO:0000256" key="2">
    <source>
        <dbReference type="ARBA" id="ARBA00022723"/>
    </source>
</evidence>
<evidence type="ECO:0000256" key="1">
    <source>
        <dbReference type="ARBA" id="ARBA00008635"/>
    </source>
</evidence>
<dbReference type="InterPro" id="IPR007837">
    <property type="entry name" value="DinB"/>
</dbReference>
<dbReference type="RefSeq" id="WP_310097232.1">
    <property type="nucleotide sequence ID" value="NZ_JAVDUU010000003.1"/>
</dbReference>
<keyword evidence="2" id="KW-0479">Metal-binding</keyword>
<dbReference type="InterPro" id="IPR034660">
    <property type="entry name" value="DinB/YfiT-like"/>
</dbReference>
<keyword evidence="4" id="KW-1185">Reference proteome</keyword>
<dbReference type="Gene3D" id="1.20.120.450">
    <property type="entry name" value="dinb family like domain"/>
    <property type="match status" value="1"/>
</dbReference>
<organism evidence="3 4">
    <name type="scientific">Mucilaginibacter pocheonensis</name>
    <dbReference type="NCBI Taxonomy" id="398050"/>
    <lineage>
        <taxon>Bacteria</taxon>
        <taxon>Pseudomonadati</taxon>
        <taxon>Bacteroidota</taxon>
        <taxon>Sphingobacteriia</taxon>
        <taxon>Sphingobacteriales</taxon>
        <taxon>Sphingobacteriaceae</taxon>
        <taxon>Mucilaginibacter</taxon>
    </lineage>
</organism>
<dbReference type="SUPFAM" id="SSF109854">
    <property type="entry name" value="DinB/YfiT-like putative metalloenzymes"/>
    <property type="match status" value="1"/>
</dbReference>
<gene>
    <name evidence="3" type="ORF">J2W55_003123</name>
</gene>
<accession>A0ABU1TCZ7</accession>
<evidence type="ECO:0000313" key="4">
    <source>
        <dbReference type="Proteomes" id="UP001247620"/>
    </source>
</evidence>
<comment type="caution">
    <text evidence="3">The sequence shown here is derived from an EMBL/GenBank/DDBJ whole genome shotgun (WGS) entry which is preliminary data.</text>
</comment>
<evidence type="ECO:0000313" key="3">
    <source>
        <dbReference type="EMBL" id="MDR6943270.1"/>
    </source>
</evidence>
<comment type="similarity">
    <text evidence="1">Belongs to the DinB family.</text>
</comment>
<protein>
    <submittedName>
        <fullName evidence="3">Damage-inducible protein DinB</fullName>
    </submittedName>
</protein>